<organism evidence="2">
    <name type="scientific">Anopheles triannulatus</name>
    <dbReference type="NCBI Taxonomy" id="58253"/>
    <lineage>
        <taxon>Eukaryota</taxon>
        <taxon>Metazoa</taxon>
        <taxon>Ecdysozoa</taxon>
        <taxon>Arthropoda</taxon>
        <taxon>Hexapoda</taxon>
        <taxon>Insecta</taxon>
        <taxon>Pterygota</taxon>
        <taxon>Neoptera</taxon>
        <taxon>Endopterygota</taxon>
        <taxon>Diptera</taxon>
        <taxon>Nematocera</taxon>
        <taxon>Culicoidea</taxon>
        <taxon>Culicidae</taxon>
        <taxon>Anophelinae</taxon>
        <taxon>Anopheles</taxon>
    </lineage>
</organism>
<feature type="signal peptide" evidence="1">
    <location>
        <begin position="1"/>
        <end position="23"/>
    </location>
</feature>
<evidence type="ECO:0000256" key="1">
    <source>
        <dbReference type="SAM" id="SignalP"/>
    </source>
</evidence>
<feature type="chain" id="PRO_5014831082" evidence="1">
    <location>
        <begin position="24"/>
        <end position="118"/>
    </location>
</feature>
<evidence type="ECO:0000313" key="2">
    <source>
        <dbReference type="EMBL" id="MBW47004.1"/>
    </source>
</evidence>
<reference evidence="2" key="1">
    <citation type="submission" date="2018-01" db="EMBL/GenBank/DDBJ databases">
        <title>An insight into the sialome of Amazonian anophelines.</title>
        <authorList>
            <person name="Ribeiro J.M."/>
            <person name="Scarpassa V."/>
            <person name="Calvo E."/>
        </authorList>
    </citation>
    <scope>NUCLEOTIDE SEQUENCE</scope>
    <source>
        <tissue evidence="2">Salivary glands</tissue>
    </source>
</reference>
<sequence length="118" mass="12645">MMLADRLPVWLTMVGPLLGDGAGATIPEVDRTGEGSSLWCLEETGIRSPVVCCRPVTASVPMCVVRTGLAPLELRPTELRLWLEPTDVRRRGFAADPAPLIAGTLAPAMLCRTEDSCV</sequence>
<dbReference type="EMBL" id="GGFK01013683">
    <property type="protein sequence ID" value="MBW47004.1"/>
    <property type="molecule type" value="Transcribed_RNA"/>
</dbReference>
<proteinExistence type="predicted"/>
<keyword evidence="1" id="KW-0732">Signal</keyword>
<dbReference type="AlphaFoldDB" id="A0A2M4B1S2"/>
<name>A0A2M4B1S2_9DIPT</name>
<accession>A0A2M4B1S2</accession>
<protein>
    <submittedName>
        <fullName evidence="2">Putative secreted protein</fullName>
    </submittedName>
</protein>